<dbReference type="InterPro" id="IPR003439">
    <property type="entry name" value="ABC_transporter-like_ATP-bd"/>
</dbReference>
<keyword evidence="4" id="KW-0067">ATP-binding</keyword>
<dbReference type="EMBL" id="BARS01044735">
    <property type="protein sequence ID" value="GAG39335.1"/>
    <property type="molecule type" value="Genomic_DNA"/>
</dbReference>
<dbReference type="InterPro" id="IPR027417">
    <property type="entry name" value="P-loop_NTPase"/>
</dbReference>
<dbReference type="Pfam" id="PF00005">
    <property type="entry name" value="ABC_tran"/>
    <property type="match status" value="1"/>
</dbReference>
<dbReference type="SUPFAM" id="SSF52540">
    <property type="entry name" value="P-loop containing nucleoside triphosphate hydrolases"/>
    <property type="match status" value="2"/>
</dbReference>
<keyword evidence="6" id="KW-0472">Membrane</keyword>
<keyword evidence="2" id="KW-1003">Cell membrane</keyword>
<evidence type="ECO:0000256" key="1">
    <source>
        <dbReference type="ARBA" id="ARBA00022448"/>
    </source>
</evidence>
<dbReference type="GO" id="GO:0005524">
    <property type="term" value="F:ATP binding"/>
    <property type="evidence" value="ECO:0007669"/>
    <property type="project" value="UniProtKB-KW"/>
</dbReference>
<keyword evidence="5" id="KW-1278">Translocase</keyword>
<evidence type="ECO:0000313" key="8">
    <source>
        <dbReference type="EMBL" id="GAG39335.1"/>
    </source>
</evidence>
<keyword evidence="1" id="KW-0813">Transport</keyword>
<evidence type="ECO:0000256" key="5">
    <source>
        <dbReference type="ARBA" id="ARBA00022967"/>
    </source>
</evidence>
<dbReference type="PANTHER" id="PTHR43790:SF3">
    <property type="entry name" value="D-ALLOSE IMPORT ATP-BINDING PROTEIN ALSA-RELATED"/>
    <property type="match status" value="1"/>
</dbReference>
<dbReference type="PANTHER" id="PTHR43790">
    <property type="entry name" value="CARBOHYDRATE TRANSPORT ATP-BINDING PROTEIN MG119-RELATED"/>
    <property type="match status" value="1"/>
</dbReference>
<evidence type="ECO:0000256" key="3">
    <source>
        <dbReference type="ARBA" id="ARBA00022741"/>
    </source>
</evidence>
<keyword evidence="3" id="KW-0547">Nucleotide-binding</keyword>
<evidence type="ECO:0000256" key="6">
    <source>
        <dbReference type="ARBA" id="ARBA00023136"/>
    </source>
</evidence>
<organism evidence="8">
    <name type="scientific">marine sediment metagenome</name>
    <dbReference type="NCBI Taxonomy" id="412755"/>
    <lineage>
        <taxon>unclassified sequences</taxon>
        <taxon>metagenomes</taxon>
        <taxon>ecological metagenomes</taxon>
    </lineage>
</organism>
<proteinExistence type="predicted"/>
<dbReference type="Gene3D" id="3.40.50.300">
    <property type="entry name" value="P-loop containing nucleotide triphosphate hydrolases"/>
    <property type="match status" value="2"/>
</dbReference>
<reference evidence="8" key="1">
    <citation type="journal article" date="2014" name="Front. Microbiol.">
        <title>High frequency of phylogenetically diverse reductive dehalogenase-homologous genes in deep subseafloor sedimentary metagenomes.</title>
        <authorList>
            <person name="Kawai M."/>
            <person name="Futagami T."/>
            <person name="Toyoda A."/>
            <person name="Takaki Y."/>
            <person name="Nishi S."/>
            <person name="Hori S."/>
            <person name="Arai W."/>
            <person name="Tsubouchi T."/>
            <person name="Morono Y."/>
            <person name="Uchiyama I."/>
            <person name="Ito T."/>
            <person name="Fujiyama A."/>
            <person name="Inagaki F."/>
            <person name="Takami H."/>
        </authorList>
    </citation>
    <scope>NUCLEOTIDE SEQUENCE</scope>
    <source>
        <strain evidence="8">Expedition CK06-06</strain>
    </source>
</reference>
<feature type="domain" description="ABC transporter" evidence="7">
    <location>
        <begin position="138"/>
        <end position="230"/>
    </location>
</feature>
<sequence length="249" mass="28264">LNFIQREMIEIARNVWLARKSNARVPIILLDEPTTALEQNDIKFLFQKLNEIKKHTAIIFISHRLEEIVTLCDRVYILKDGKNVGCFNKDDVSENLLRSKMVGKELVGEFYQSSMQRKAGEKVVLELKGCSKKHAFYDVSFQLKEGEILSICGTVGSGKEALCKAIFGITKFDSGEVYIDGVNVKGYINSPMDAFNKGIGYIPEDRRNEGLILNLPIFENITLTVLKKLESHGMVSRKKQFEVTEKIVK</sequence>
<gene>
    <name evidence="8" type="ORF">S01H1_67529</name>
</gene>
<evidence type="ECO:0000256" key="2">
    <source>
        <dbReference type="ARBA" id="ARBA00022475"/>
    </source>
</evidence>
<dbReference type="AlphaFoldDB" id="X0X8F4"/>
<dbReference type="GO" id="GO:0016887">
    <property type="term" value="F:ATP hydrolysis activity"/>
    <property type="evidence" value="ECO:0007669"/>
    <property type="project" value="InterPro"/>
</dbReference>
<evidence type="ECO:0000259" key="7">
    <source>
        <dbReference type="Pfam" id="PF00005"/>
    </source>
</evidence>
<feature type="non-terminal residue" evidence="8">
    <location>
        <position position="249"/>
    </location>
</feature>
<name>X0X8F4_9ZZZZ</name>
<accession>X0X8F4</accession>
<evidence type="ECO:0000256" key="4">
    <source>
        <dbReference type="ARBA" id="ARBA00022840"/>
    </source>
</evidence>
<dbReference type="InterPro" id="IPR050107">
    <property type="entry name" value="ABC_carbohydrate_import_ATPase"/>
</dbReference>
<feature type="non-terminal residue" evidence="8">
    <location>
        <position position="1"/>
    </location>
</feature>
<comment type="caution">
    <text evidence="8">The sequence shown here is derived from an EMBL/GenBank/DDBJ whole genome shotgun (WGS) entry which is preliminary data.</text>
</comment>
<protein>
    <recommendedName>
        <fullName evidence="7">ABC transporter domain-containing protein</fullName>
    </recommendedName>
</protein>